<sequence length="90" mass="9950">MEGRERIITRCRDCGVKVAAQAGVVVTKGDISVSHHLHSGGDTSNLNPAIVRLALWEGEGSELLTHRTRLLYKVCLKENPTPCIRQRKMA</sequence>
<gene>
    <name evidence="1" type="ORF">E2C01_101986</name>
</gene>
<reference evidence="1 2" key="1">
    <citation type="submission" date="2019-05" db="EMBL/GenBank/DDBJ databases">
        <title>Another draft genome of Portunus trituberculatus and its Hox gene families provides insights of decapod evolution.</title>
        <authorList>
            <person name="Jeong J.-H."/>
            <person name="Song I."/>
            <person name="Kim S."/>
            <person name="Choi T."/>
            <person name="Kim D."/>
            <person name="Ryu S."/>
            <person name="Kim W."/>
        </authorList>
    </citation>
    <scope>NUCLEOTIDE SEQUENCE [LARGE SCALE GENOMIC DNA]</scope>
    <source>
        <tissue evidence="1">Muscle</tissue>
    </source>
</reference>
<comment type="caution">
    <text evidence="1">The sequence shown here is derived from an EMBL/GenBank/DDBJ whole genome shotgun (WGS) entry which is preliminary data.</text>
</comment>
<dbReference type="AlphaFoldDB" id="A0A5B7KC02"/>
<dbReference type="Proteomes" id="UP000324222">
    <property type="component" value="Unassembled WGS sequence"/>
</dbReference>
<protein>
    <submittedName>
        <fullName evidence="1">Uncharacterized protein</fullName>
    </submittedName>
</protein>
<accession>A0A5B7KC02</accession>
<evidence type="ECO:0000313" key="1">
    <source>
        <dbReference type="EMBL" id="MPD06193.1"/>
    </source>
</evidence>
<organism evidence="1 2">
    <name type="scientific">Portunus trituberculatus</name>
    <name type="common">Swimming crab</name>
    <name type="synonym">Neptunus trituberculatus</name>
    <dbReference type="NCBI Taxonomy" id="210409"/>
    <lineage>
        <taxon>Eukaryota</taxon>
        <taxon>Metazoa</taxon>
        <taxon>Ecdysozoa</taxon>
        <taxon>Arthropoda</taxon>
        <taxon>Crustacea</taxon>
        <taxon>Multicrustacea</taxon>
        <taxon>Malacostraca</taxon>
        <taxon>Eumalacostraca</taxon>
        <taxon>Eucarida</taxon>
        <taxon>Decapoda</taxon>
        <taxon>Pleocyemata</taxon>
        <taxon>Brachyura</taxon>
        <taxon>Eubrachyura</taxon>
        <taxon>Portunoidea</taxon>
        <taxon>Portunidae</taxon>
        <taxon>Portuninae</taxon>
        <taxon>Portunus</taxon>
    </lineage>
</organism>
<keyword evidence="2" id="KW-1185">Reference proteome</keyword>
<proteinExistence type="predicted"/>
<dbReference type="EMBL" id="VSRR010149894">
    <property type="protein sequence ID" value="MPD06193.1"/>
    <property type="molecule type" value="Genomic_DNA"/>
</dbReference>
<name>A0A5B7KC02_PORTR</name>
<evidence type="ECO:0000313" key="2">
    <source>
        <dbReference type="Proteomes" id="UP000324222"/>
    </source>
</evidence>